<keyword evidence="2" id="KW-0378">Hydrolase</keyword>
<reference evidence="2" key="1">
    <citation type="submission" date="2021-03" db="EMBL/GenBank/DDBJ databases">
        <authorList>
            <person name="Kanchanasin P."/>
            <person name="Saeng-In P."/>
            <person name="Phongsopitanun W."/>
            <person name="Yuki M."/>
            <person name="Kudo T."/>
            <person name="Ohkuma M."/>
            <person name="Tanasupawat S."/>
        </authorList>
    </citation>
    <scope>NUCLEOTIDE SEQUENCE</scope>
    <source>
        <strain evidence="2">GKU 128</strain>
    </source>
</reference>
<name>A0A939PP37_9ACTN</name>
<dbReference type="Gene3D" id="3.40.50.1820">
    <property type="entry name" value="alpha/beta hydrolase"/>
    <property type="match status" value="1"/>
</dbReference>
<evidence type="ECO:0000259" key="1">
    <source>
        <dbReference type="Pfam" id="PF00561"/>
    </source>
</evidence>
<gene>
    <name evidence="2" type="ORF">J4573_52660</name>
</gene>
<dbReference type="PANTHER" id="PTHR43798">
    <property type="entry name" value="MONOACYLGLYCEROL LIPASE"/>
    <property type="match status" value="1"/>
</dbReference>
<comment type="caution">
    <text evidence="2">The sequence shown here is derived from an EMBL/GenBank/DDBJ whole genome shotgun (WGS) entry which is preliminary data.</text>
</comment>
<dbReference type="SUPFAM" id="SSF53474">
    <property type="entry name" value="alpha/beta-Hydrolases"/>
    <property type="match status" value="1"/>
</dbReference>
<evidence type="ECO:0000313" key="2">
    <source>
        <dbReference type="EMBL" id="MBO2455810.1"/>
    </source>
</evidence>
<dbReference type="InterPro" id="IPR050266">
    <property type="entry name" value="AB_hydrolase_sf"/>
</dbReference>
<dbReference type="GO" id="GO:0016020">
    <property type="term" value="C:membrane"/>
    <property type="evidence" value="ECO:0007669"/>
    <property type="project" value="TreeGrafter"/>
</dbReference>
<dbReference type="PANTHER" id="PTHR43798:SF33">
    <property type="entry name" value="HYDROLASE, PUTATIVE (AFU_ORTHOLOGUE AFUA_2G14860)-RELATED"/>
    <property type="match status" value="1"/>
</dbReference>
<dbReference type="RefSeq" id="WP_208264052.1">
    <property type="nucleotide sequence ID" value="NZ_JAGEOJ010000043.1"/>
</dbReference>
<evidence type="ECO:0000313" key="3">
    <source>
        <dbReference type="Proteomes" id="UP000669179"/>
    </source>
</evidence>
<dbReference type="Pfam" id="PF00561">
    <property type="entry name" value="Abhydrolase_1"/>
    <property type="match status" value="1"/>
</dbReference>
<dbReference type="PRINTS" id="PR00111">
    <property type="entry name" value="ABHYDROLASE"/>
</dbReference>
<organism evidence="2 3">
    <name type="scientific">Actinomadura barringtoniae</name>
    <dbReference type="NCBI Taxonomy" id="1427535"/>
    <lineage>
        <taxon>Bacteria</taxon>
        <taxon>Bacillati</taxon>
        <taxon>Actinomycetota</taxon>
        <taxon>Actinomycetes</taxon>
        <taxon>Streptosporangiales</taxon>
        <taxon>Thermomonosporaceae</taxon>
        <taxon>Actinomadura</taxon>
    </lineage>
</organism>
<proteinExistence type="predicted"/>
<protein>
    <submittedName>
        <fullName evidence="2">Alpha/beta hydrolase</fullName>
    </submittedName>
</protein>
<accession>A0A939PP37</accession>
<sequence>MPDLLAGGTRFHVQHIPGDGPAVVFLHGLVLDNLSSFYYTLAGPVAATGAEAVLYDLRGHGRSERPPTGYDVHDAVTDLVAVLDVLGIDRPVHLVGNSYGGVIALRAALDRPDLVAGLALIEAHATGDWIDRMSDTLAVAALGLEHDRVPEQLRRLGARKEARMAATADALLNGTTLIDDLAATPPFGPAELTSVRCPVLALYGEHSELAGAGRDLGLHIPDCTVHVLPGLAHTVLREATAEVRDLLLDWLGQP</sequence>
<dbReference type="InterPro" id="IPR000073">
    <property type="entry name" value="AB_hydrolase_1"/>
</dbReference>
<dbReference type="AlphaFoldDB" id="A0A939PP37"/>
<dbReference type="GO" id="GO:0016787">
    <property type="term" value="F:hydrolase activity"/>
    <property type="evidence" value="ECO:0007669"/>
    <property type="project" value="UniProtKB-KW"/>
</dbReference>
<feature type="domain" description="AB hydrolase-1" evidence="1">
    <location>
        <begin position="21"/>
        <end position="129"/>
    </location>
</feature>
<keyword evidence="3" id="KW-1185">Reference proteome</keyword>
<dbReference type="Proteomes" id="UP000669179">
    <property type="component" value="Unassembled WGS sequence"/>
</dbReference>
<dbReference type="InterPro" id="IPR029058">
    <property type="entry name" value="AB_hydrolase_fold"/>
</dbReference>
<dbReference type="EMBL" id="JAGEOJ010000043">
    <property type="protein sequence ID" value="MBO2455810.1"/>
    <property type="molecule type" value="Genomic_DNA"/>
</dbReference>